<reference evidence="2 3" key="1">
    <citation type="submission" date="2020-01" db="EMBL/GenBank/DDBJ databases">
        <authorList>
            <person name="Kim M."/>
        </authorList>
    </citation>
    <scope>NUCLEOTIDE SEQUENCE [LARGE SCALE GENOMIC DNA]</scope>
    <source>
        <strain evidence="2 3">BT10</strain>
    </source>
</reference>
<dbReference type="Gene3D" id="3.40.630.30">
    <property type="match status" value="1"/>
</dbReference>
<dbReference type="InterPro" id="IPR038740">
    <property type="entry name" value="BioF2-like_GNAT_dom"/>
</dbReference>
<dbReference type="Proteomes" id="UP000464214">
    <property type="component" value="Chromosome"/>
</dbReference>
<evidence type="ECO:0000313" key="2">
    <source>
        <dbReference type="EMBL" id="QHL87291.1"/>
    </source>
</evidence>
<keyword evidence="3" id="KW-1185">Reference proteome</keyword>
<accession>A0A6P1NZG3</accession>
<sequence>MLRYLQHHEIDFAAWDQCLEASSNAIIYGFTWYLDTVAPGWHAIVKEEAGQYVAILPIPVFQKFGFKVVRQPIFAQQLGVFHREPLTPEEWQQVGQILQKQFTVISSYEFNTGNTQLLETGLASFKTAHFSTYHLPLQKGYPAIVAGYRKDRRWRINQAKRAGLIVRPSVNIDLIIQIFAEHIAHKIYGVIGEEYEYKMLRQLYAEASTRGLVTMHEAVNARQEVVAMIMLFHYNQKLIYIFNSSTSEGKKTNAISFLVDHILHAYAGQDLVYDFEAPEVGPISDFYSSFGSTPTYFLSVSANNLPAPLQWLQKLRAKAFSLIKN</sequence>
<dbReference type="RefSeq" id="WP_160690565.1">
    <property type="nucleotide sequence ID" value="NZ_CP047897.1"/>
</dbReference>
<dbReference type="InterPro" id="IPR016181">
    <property type="entry name" value="Acyl_CoA_acyltransferase"/>
</dbReference>
<dbReference type="EMBL" id="CP047897">
    <property type="protein sequence ID" value="QHL87291.1"/>
    <property type="molecule type" value="Genomic_DNA"/>
</dbReference>
<dbReference type="Pfam" id="PF13480">
    <property type="entry name" value="Acetyltransf_6"/>
    <property type="match status" value="1"/>
</dbReference>
<evidence type="ECO:0000313" key="3">
    <source>
        <dbReference type="Proteomes" id="UP000464214"/>
    </source>
</evidence>
<organism evidence="2 3">
    <name type="scientific">Nibribacter ruber</name>
    <dbReference type="NCBI Taxonomy" id="2698458"/>
    <lineage>
        <taxon>Bacteria</taxon>
        <taxon>Pseudomonadati</taxon>
        <taxon>Bacteroidota</taxon>
        <taxon>Cytophagia</taxon>
        <taxon>Cytophagales</taxon>
        <taxon>Hymenobacteraceae</taxon>
        <taxon>Nibribacter</taxon>
    </lineage>
</organism>
<name>A0A6P1NZG3_9BACT</name>
<protein>
    <submittedName>
        <fullName evidence="2">GNAT family N-acetyltransferase</fullName>
    </submittedName>
</protein>
<evidence type="ECO:0000259" key="1">
    <source>
        <dbReference type="Pfam" id="PF13480"/>
    </source>
</evidence>
<gene>
    <name evidence="2" type="ORF">GU926_07535</name>
</gene>
<feature type="domain" description="BioF2-like acetyltransferase" evidence="1">
    <location>
        <begin position="172"/>
        <end position="275"/>
    </location>
</feature>
<dbReference type="AlphaFoldDB" id="A0A6P1NZG3"/>
<dbReference type="SUPFAM" id="SSF55729">
    <property type="entry name" value="Acyl-CoA N-acyltransferases (Nat)"/>
    <property type="match status" value="1"/>
</dbReference>
<proteinExistence type="predicted"/>
<dbReference type="GO" id="GO:0016740">
    <property type="term" value="F:transferase activity"/>
    <property type="evidence" value="ECO:0007669"/>
    <property type="project" value="UniProtKB-KW"/>
</dbReference>
<dbReference type="KEGG" id="nib:GU926_07535"/>
<keyword evidence="2" id="KW-0808">Transferase</keyword>